<dbReference type="InterPro" id="IPR003441">
    <property type="entry name" value="NAC-dom"/>
</dbReference>
<evidence type="ECO:0000256" key="6">
    <source>
        <dbReference type="ARBA" id="ARBA00023125"/>
    </source>
</evidence>
<evidence type="ECO:0000256" key="8">
    <source>
        <dbReference type="ARBA" id="ARBA00023159"/>
    </source>
</evidence>
<keyword evidence="6" id="KW-0238">DNA-binding</keyword>
<dbReference type="GO" id="GO:0016020">
    <property type="term" value="C:membrane"/>
    <property type="evidence" value="ECO:0007669"/>
    <property type="project" value="UniProtKB-SubCell"/>
</dbReference>
<dbReference type="AlphaFoldDB" id="A0AAD7LU15"/>
<dbReference type="InterPro" id="IPR036093">
    <property type="entry name" value="NAC_dom_sf"/>
</dbReference>
<comment type="subcellular location">
    <subcellularLocation>
        <location evidence="2">Membrane</location>
        <topology evidence="2">Single-pass membrane protein</topology>
    </subcellularLocation>
    <subcellularLocation>
        <location evidence="1">Nucleus</location>
    </subcellularLocation>
</comment>
<evidence type="ECO:0000256" key="9">
    <source>
        <dbReference type="ARBA" id="ARBA00023163"/>
    </source>
</evidence>
<dbReference type="PANTHER" id="PTHR31744:SF216">
    <property type="entry name" value="NAC TRANSCRIPTION FACTOR"/>
    <property type="match status" value="1"/>
</dbReference>
<feature type="domain" description="NAC" evidence="11">
    <location>
        <begin position="11"/>
        <end position="98"/>
    </location>
</feature>
<keyword evidence="8" id="KW-0010">Activator</keyword>
<dbReference type="Proteomes" id="UP001163823">
    <property type="component" value="Chromosome 7"/>
</dbReference>
<dbReference type="GO" id="GO:0000976">
    <property type="term" value="F:transcription cis-regulatory region binding"/>
    <property type="evidence" value="ECO:0007669"/>
    <property type="project" value="UniProtKB-ARBA"/>
</dbReference>
<dbReference type="SUPFAM" id="SSF101941">
    <property type="entry name" value="NAC domain"/>
    <property type="match status" value="1"/>
</dbReference>
<evidence type="ECO:0000313" key="13">
    <source>
        <dbReference type="Proteomes" id="UP001163823"/>
    </source>
</evidence>
<keyword evidence="13" id="KW-1185">Reference proteome</keyword>
<keyword evidence="10" id="KW-0539">Nucleus</keyword>
<evidence type="ECO:0000256" key="2">
    <source>
        <dbReference type="ARBA" id="ARBA00004167"/>
    </source>
</evidence>
<dbReference type="GO" id="GO:0006355">
    <property type="term" value="P:regulation of DNA-templated transcription"/>
    <property type="evidence" value="ECO:0007669"/>
    <property type="project" value="InterPro"/>
</dbReference>
<evidence type="ECO:0000256" key="5">
    <source>
        <dbReference type="ARBA" id="ARBA00023015"/>
    </source>
</evidence>
<dbReference type="GO" id="GO:0005634">
    <property type="term" value="C:nucleus"/>
    <property type="evidence" value="ECO:0007669"/>
    <property type="project" value="UniProtKB-SubCell"/>
</dbReference>
<comment type="caution">
    <text evidence="12">The sequence shown here is derived from an EMBL/GenBank/DDBJ whole genome shotgun (WGS) entry which is preliminary data.</text>
</comment>
<evidence type="ECO:0000313" key="12">
    <source>
        <dbReference type="EMBL" id="KAJ7963391.1"/>
    </source>
</evidence>
<evidence type="ECO:0000259" key="11">
    <source>
        <dbReference type="PROSITE" id="PS51005"/>
    </source>
</evidence>
<keyword evidence="3" id="KW-0812">Transmembrane</keyword>
<keyword evidence="7" id="KW-0472">Membrane</keyword>
<gene>
    <name evidence="12" type="ORF">O6P43_018500</name>
</gene>
<evidence type="ECO:0000256" key="4">
    <source>
        <dbReference type="ARBA" id="ARBA00022989"/>
    </source>
</evidence>
<evidence type="ECO:0000256" key="7">
    <source>
        <dbReference type="ARBA" id="ARBA00023136"/>
    </source>
</evidence>
<keyword evidence="5" id="KW-0805">Transcription regulation</keyword>
<proteinExistence type="predicted"/>
<evidence type="ECO:0000256" key="3">
    <source>
        <dbReference type="ARBA" id="ARBA00022692"/>
    </source>
</evidence>
<dbReference type="Gene3D" id="2.170.150.80">
    <property type="entry name" value="NAC domain"/>
    <property type="match status" value="1"/>
</dbReference>
<dbReference type="PANTHER" id="PTHR31744">
    <property type="entry name" value="PROTEIN CUP-SHAPED COTYLEDON 2-RELATED"/>
    <property type="match status" value="1"/>
</dbReference>
<protein>
    <submittedName>
        <fullName evidence="12">NAC domain</fullName>
    </submittedName>
</protein>
<organism evidence="12 13">
    <name type="scientific">Quillaja saponaria</name>
    <name type="common">Soap bark tree</name>
    <dbReference type="NCBI Taxonomy" id="32244"/>
    <lineage>
        <taxon>Eukaryota</taxon>
        <taxon>Viridiplantae</taxon>
        <taxon>Streptophyta</taxon>
        <taxon>Embryophyta</taxon>
        <taxon>Tracheophyta</taxon>
        <taxon>Spermatophyta</taxon>
        <taxon>Magnoliopsida</taxon>
        <taxon>eudicotyledons</taxon>
        <taxon>Gunneridae</taxon>
        <taxon>Pentapetalae</taxon>
        <taxon>rosids</taxon>
        <taxon>fabids</taxon>
        <taxon>Fabales</taxon>
        <taxon>Quillajaceae</taxon>
        <taxon>Quillaja</taxon>
    </lineage>
</organism>
<dbReference type="EMBL" id="JARAOO010000007">
    <property type="protein sequence ID" value="KAJ7963391.1"/>
    <property type="molecule type" value="Genomic_DNA"/>
</dbReference>
<keyword evidence="4" id="KW-1133">Transmembrane helix</keyword>
<dbReference type="Pfam" id="PF02365">
    <property type="entry name" value="NAM"/>
    <property type="match status" value="1"/>
</dbReference>
<dbReference type="KEGG" id="qsa:O6P43_018500"/>
<accession>A0AAD7LU15</accession>
<evidence type="ECO:0000256" key="1">
    <source>
        <dbReference type="ARBA" id="ARBA00004123"/>
    </source>
</evidence>
<dbReference type="PROSITE" id="PS51005">
    <property type="entry name" value="NAC"/>
    <property type="match status" value="1"/>
</dbReference>
<sequence>MTSSTSILDEWPVGLRFLPTDEELINHYLKHKMRGNESEVRAIREVDVCKWEPWDLPDLSEMKSKDHQWFFFSLRELKYSNSNRSNRTTRDWLLESHW</sequence>
<keyword evidence="9" id="KW-0804">Transcription</keyword>
<reference evidence="12" key="1">
    <citation type="journal article" date="2023" name="Science">
        <title>Elucidation of the pathway for biosynthesis of saponin adjuvants from the soapbark tree.</title>
        <authorList>
            <person name="Reed J."/>
            <person name="Orme A."/>
            <person name="El-Demerdash A."/>
            <person name="Owen C."/>
            <person name="Martin L.B.B."/>
            <person name="Misra R.C."/>
            <person name="Kikuchi S."/>
            <person name="Rejzek M."/>
            <person name="Martin A.C."/>
            <person name="Harkess A."/>
            <person name="Leebens-Mack J."/>
            <person name="Louveau T."/>
            <person name="Stephenson M.J."/>
            <person name="Osbourn A."/>
        </authorList>
    </citation>
    <scope>NUCLEOTIDE SEQUENCE</scope>
    <source>
        <strain evidence="12">S10</strain>
    </source>
</reference>
<name>A0AAD7LU15_QUISA</name>
<evidence type="ECO:0000256" key="10">
    <source>
        <dbReference type="ARBA" id="ARBA00023242"/>
    </source>
</evidence>